<comment type="similarity">
    <text evidence="2">Belongs to the phospholipase A2 family. Group I subfamily. D49 sub-subfamily.</text>
</comment>
<keyword evidence="6" id="KW-0479">Metal-binding</keyword>
<evidence type="ECO:0000256" key="4">
    <source>
        <dbReference type="ARBA" id="ARBA00023157"/>
    </source>
</evidence>
<feature type="active site" evidence="5">
    <location>
        <position position="148"/>
    </location>
</feature>
<feature type="disulfide bond" evidence="7">
    <location>
        <begin position="101"/>
        <end position="147"/>
    </location>
</feature>
<evidence type="ECO:0000313" key="11">
    <source>
        <dbReference type="RefSeq" id="XP_035689386.1"/>
    </source>
</evidence>
<comment type="catalytic activity">
    <reaction evidence="8">
        <text>a 1,2-diacyl-sn-glycero-3-phosphocholine + H2O = a 1-acyl-sn-glycero-3-phosphocholine + a fatty acid + H(+)</text>
        <dbReference type="Rhea" id="RHEA:15801"/>
        <dbReference type="ChEBI" id="CHEBI:15377"/>
        <dbReference type="ChEBI" id="CHEBI:15378"/>
        <dbReference type="ChEBI" id="CHEBI:28868"/>
        <dbReference type="ChEBI" id="CHEBI:57643"/>
        <dbReference type="ChEBI" id="CHEBI:58168"/>
        <dbReference type="EC" id="3.1.1.4"/>
    </reaction>
</comment>
<keyword evidence="10" id="KW-1185">Reference proteome</keyword>
<dbReference type="GO" id="GO:0047498">
    <property type="term" value="F:calcium-dependent phospholipase A2 activity"/>
    <property type="evidence" value="ECO:0000318"/>
    <property type="project" value="GO_Central"/>
</dbReference>
<dbReference type="PROSITE" id="PS00119">
    <property type="entry name" value="PA2_ASP"/>
    <property type="match status" value="1"/>
</dbReference>
<keyword evidence="6 8" id="KW-0106">Calcium</keyword>
<name>A0A9J7N4P2_BRAFL</name>
<sequence length="171" mass="19310">MFLRIFFKMLVWTGLAVCLTVYMALVTPGTYAKPPGNLADSTSNHLPTGENRAFWQFGDMISCATQRSPSDYDGYGCFCGYGGGGIPMDDVDRCCEEHDSCYGLVMEECGSMYPYLFLYSSTCEERRITCHPPWWSWSQCPMMLCECDKMAAYCFAGHHYNPDNYGRCDAP</sequence>
<dbReference type="GO" id="GO:0046471">
    <property type="term" value="P:phosphatidylglycerol metabolic process"/>
    <property type="evidence" value="ECO:0000318"/>
    <property type="project" value="GO_Central"/>
</dbReference>
<evidence type="ECO:0000313" key="10">
    <source>
        <dbReference type="Proteomes" id="UP000001554"/>
    </source>
</evidence>
<dbReference type="InterPro" id="IPR033112">
    <property type="entry name" value="PLA2_Asp_AS"/>
</dbReference>
<dbReference type="InterPro" id="IPR016090">
    <property type="entry name" value="PLA2-like_dom"/>
</dbReference>
<dbReference type="Gene3D" id="1.20.90.10">
    <property type="entry name" value="Phospholipase A2 domain"/>
    <property type="match status" value="1"/>
</dbReference>
<reference evidence="10" key="1">
    <citation type="journal article" date="2020" name="Nat. Ecol. Evol.">
        <title>Deeply conserved synteny resolves early events in vertebrate evolution.</title>
        <authorList>
            <person name="Simakov O."/>
            <person name="Marletaz F."/>
            <person name="Yue J.X."/>
            <person name="O'Connell B."/>
            <person name="Jenkins J."/>
            <person name="Brandt A."/>
            <person name="Calef R."/>
            <person name="Tung C.H."/>
            <person name="Huang T.K."/>
            <person name="Schmutz J."/>
            <person name="Satoh N."/>
            <person name="Yu J.K."/>
            <person name="Putnam N.H."/>
            <person name="Green R.E."/>
            <person name="Rokhsar D.S."/>
        </authorList>
    </citation>
    <scope>NUCLEOTIDE SEQUENCE [LARGE SCALE GENOMIC DNA]</scope>
    <source>
        <strain evidence="10">S238N-H82</strain>
    </source>
</reference>
<dbReference type="FunFam" id="1.20.90.10:FF:000007">
    <property type="entry name" value="Acidic phospholipase A2"/>
    <property type="match status" value="1"/>
</dbReference>
<dbReference type="OrthoDB" id="5841574at2759"/>
<keyword evidence="4 7" id="KW-1015">Disulfide bond</keyword>
<evidence type="ECO:0000256" key="3">
    <source>
        <dbReference type="ARBA" id="ARBA00022525"/>
    </source>
</evidence>
<dbReference type="GO" id="GO:0005509">
    <property type="term" value="F:calcium ion binding"/>
    <property type="evidence" value="ECO:0000318"/>
    <property type="project" value="GO_Central"/>
</dbReference>
<keyword evidence="8" id="KW-0443">Lipid metabolism</keyword>
<proteinExistence type="inferred from homology"/>
<dbReference type="OMA" id="CEAFLCN"/>
<comment type="subcellular location">
    <subcellularLocation>
        <location evidence="1 8">Secreted</location>
    </subcellularLocation>
</comment>
<dbReference type="CDD" id="cd00125">
    <property type="entry name" value="PLA2c"/>
    <property type="match status" value="1"/>
</dbReference>
<evidence type="ECO:0000256" key="7">
    <source>
        <dbReference type="PIRSR" id="PIRSR601211-3"/>
    </source>
</evidence>
<dbReference type="EC" id="3.1.1.4" evidence="8"/>
<gene>
    <name evidence="11" type="primary">LOC118424759</name>
</gene>
<feature type="active site" evidence="5">
    <location>
        <position position="98"/>
    </location>
</feature>
<feature type="binding site" evidence="6">
    <location>
        <position position="80"/>
    </location>
    <ligand>
        <name>Ca(2+)</name>
        <dbReference type="ChEBI" id="CHEBI:29108"/>
    </ligand>
</feature>
<dbReference type="KEGG" id="bfo:118424759"/>
<evidence type="ECO:0000256" key="5">
    <source>
        <dbReference type="PIRSR" id="PIRSR601211-1"/>
    </source>
</evidence>
<feature type="binding site" evidence="6">
    <location>
        <position position="99"/>
    </location>
    <ligand>
        <name>Ca(2+)</name>
        <dbReference type="ChEBI" id="CHEBI:29108"/>
    </ligand>
</feature>
<dbReference type="RefSeq" id="XP_035689386.1">
    <property type="nucleotide sequence ID" value="XM_035833493.1"/>
</dbReference>
<dbReference type="PRINTS" id="PR00389">
    <property type="entry name" value="PHPHLIPASEA2"/>
</dbReference>
<feature type="domain" description="Phospholipase A2-like central" evidence="9">
    <location>
        <begin position="53"/>
        <end position="169"/>
    </location>
</feature>
<feature type="disulfide bond" evidence="7">
    <location>
        <begin position="94"/>
        <end position="154"/>
    </location>
</feature>
<evidence type="ECO:0000256" key="2">
    <source>
        <dbReference type="ARBA" id="ARBA00007892"/>
    </source>
</evidence>
<dbReference type="GO" id="GO:0005576">
    <property type="term" value="C:extracellular region"/>
    <property type="evidence" value="ECO:0007669"/>
    <property type="project" value="UniProtKB-SubCell"/>
</dbReference>
<feature type="disulfide bond" evidence="7">
    <location>
        <begin position="79"/>
        <end position="95"/>
    </location>
</feature>
<organism evidence="10 11">
    <name type="scientific">Branchiostoma floridae</name>
    <name type="common">Florida lancelet</name>
    <name type="synonym">Amphioxus</name>
    <dbReference type="NCBI Taxonomy" id="7739"/>
    <lineage>
        <taxon>Eukaryota</taxon>
        <taxon>Metazoa</taxon>
        <taxon>Chordata</taxon>
        <taxon>Cephalochordata</taxon>
        <taxon>Leptocardii</taxon>
        <taxon>Amphioxiformes</taxon>
        <taxon>Branchiostomatidae</taxon>
        <taxon>Branchiostoma</taxon>
    </lineage>
</organism>
<dbReference type="InterPro" id="IPR001211">
    <property type="entry name" value="PLA2"/>
</dbReference>
<dbReference type="GeneID" id="118424759"/>
<dbReference type="SUPFAM" id="SSF48619">
    <property type="entry name" value="Phospholipase A2, PLA2"/>
    <property type="match status" value="1"/>
</dbReference>
<dbReference type="Proteomes" id="UP000001554">
    <property type="component" value="Chromosome 10"/>
</dbReference>
<dbReference type="PANTHER" id="PTHR11716">
    <property type="entry name" value="PHOSPHOLIPASE A2 FAMILY MEMBER"/>
    <property type="match status" value="1"/>
</dbReference>
<protein>
    <recommendedName>
        <fullName evidence="8">Phospholipase A2</fullName>
        <ecNumber evidence="8">3.1.1.4</ecNumber>
    </recommendedName>
</protein>
<accession>A0A9J7N4P2</accession>
<dbReference type="InterPro" id="IPR036444">
    <property type="entry name" value="PLipase_A2_dom_sf"/>
</dbReference>
<feature type="disulfide bond" evidence="7">
    <location>
        <begin position="130"/>
        <end position="145"/>
    </location>
</feature>
<dbReference type="Pfam" id="PF00068">
    <property type="entry name" value="Phospholip_A2_1"/>
    <property type="match status" value="1"/>
</dbReference>
<keyword evidence="8" id="KW-0378">Hydrolase</keyword>
<dbReference type="GO" id="GO:0005543">
    <property type="term" value="F:phospholipid binding"/>
    <property type="evidence" value="ECO:0000318"/>
    <property type="project" value="GO_Central"/>
</dbReference>
<reference evidence="11" key="2">
    <citation type="submission" date="2025-08" db="UniProtKB">
        <authorList>
            <consortium name="RefSeq"/>
        </authorList>
    </citation>
    <scope>IDENTIFICATION</scope>
    <source>
        <strain evidence="11">S238N-H82</strain>
        <tissue evidence="11">Testes</tissue>
    </source>
</reference>
<comment type="cofactor">
    <cofactor evidence="6">
        <name>Ca(2+)</name>
        <dbReference type="ChEBI" id="CHEBI:29108"/>
    </cofactor>
    <text evidence="6">Binds 1 Ca(2+) ion per subunit.</text>
</comment>
<dbReference type="SMART" id="SM00085">
    <property type="entry name" value="PA2c"/>
    <property type="match status" value="1"/>
</dbReference>
<dbReference type="GO" id="GO:0046470">
    <property type="term" value="P:phosphatidylcholine metabolic process"/>
    <property type="evidence" value="ECO:0000318"/>
    <property type="project" value="GO_Central"/>
</dbReference>
<dbReference type="GO" id="GO:0050482">
    <property type="term" value="P:arachidonate secretion"/>
    <property type="evidence" value="ECO:0007669"/>
    <property type="project" value="InterPro"/>
</dbReference>
<dbReference type="InterPro" id="IPR033113">
    <property type="entry name" value="PLA2_histidine"/>
</dbReference>
<feature type="binding site" evidence="6">
    <location>
        <position position="82"/>
    </location>
    <ligand>
        <name>Ca(2+)</name>
        <dbReference type="ChEBI" id="CHEBI:29108"/>
    </ligand>
</feature>
<dbReference type="GO" id="GO:0016042">
    <property type="term" value="P:lipid catabolic process"/>
    <property type="evidence" value="ECO:0007669"/>
    <property type="project" value="InterPro"/>
</dbReference>
<dbReference type="PROSITE" id="PS00118">
    <property type="entry name" value="PA2_HIS"/>
    <property type="match status" value="1"/>
</dbReference>
<dbReference type="PANTHER" id="PTHR11716:SF106">
    <property type="entry name" value="PHOSPHOLIPASE A2 A2-ACTITOXIN-UCS2A-LIKE"/>
    <property type="match status" value="1"/>
</dbReference>
<keyword evidence="3 8" id="KW-0964">Secreted</keyword>
<evidence type="ECO:0000259" key="9">
    <source>
        <dbReference type="SMART" id="SM00085"/>
    </source>
</evidence>
<evidence type="ECO:0000256" key="8">
    <source>
        <dbReference type="RuleBase" id="RU361236"/>
    </source>
</evidence>
<dbReference type="AlphaFoldDB" id="A0A9J7N4P2"/>
<evidence type="ECO:0000256" key="1">
    <source>
        <dbReference type="ARBA" id="ARBA00004613"/>
    </source>
</evidence>
<feature type="binding site" evidence="6">
    <location>
        <position position="78"/>
    </location>
    <ligand>
        <name>Ca(2+)</name>
        <dbReference type="ChEBI" id="CHEBI:29108"/>
    </ligand>
</feature>
<evidence type="ECO:0000256" key="6">
    <source>
        <dbReference type="PIRSR" id="PIRSR601211-2"/>
    </source>
</evidence>